<keyword evidence="3" id="KW-0378">Hydrolase</keyword>
<keyword evidence="1" id="KW-0732">Signal</keyword>
<accession>A0A157SWZ3</accession>
<sequence>MTPSFAGLRLLTMLTTLLAASCAALPALAAQPPRASLQYRDAVIRNGRAVWGLDAPIAVFAGQLHQESAWRADAVSAVGAQGIAQFMPDTSAWIAGLYPTLAANAPFNPSWAIRALVQYDLWLHARISAADDCQRMAMTLSAYNGGLGWIQRDQRLAAGRGLDRAVWFDQVETVNAGRSAANWRENRAYPRRILYVHQARYLAWGSGVCL</sequence>
<reference evidence="3 4" key="1">
    <citation type="submission" date="2016-04" db="EMBL/GenBank/DDBJ databases">
        <authorList>
            <consortium name="Pathogen Informatics"/>
        </authorList>
    </citation>
    <scope>NUCLEOTIDE SEQUENCE [LARGE SCALE GENOMIC DNA]</scope>
    <source>
        <strain evidence="3 4">H050680373</strain>
    </source>
</reference>
<keyword evidence="4" id="KW-1185">Reference proteome</keyword>
<feature type="signal peptide" evidence="1">
    <location>
        <begin position="1"/>
        <end position="29"/>
    </location>
</feature>
<organism evidence="3 4">
    <name type="scientific">Bordetella ansorpii</name>
    <dbReference type="NCBI Taxonomy" id="288768"/>
    <lineage>
        <taxon>Bacteria</taxon>
        <taxon>Pseudomonadati</taxon>
        <taxon>Pseudomonadota</taxon>
        <taxon>Betaproteobacteria</taxon>
        <taxon>Burkholderiales</taxon>
        <taxon>Alcaligenaceae</taxon>
        <taxon>Bordetella</taxon>
    </lineage>
</organism>
<keyword evidence="3" id="KW-0326">Glycosidase</keyword>
<evidence type="ECO:0000313" key="3">
    <source>
        <dbReference type="EMBL" id="SAI74583.1"/>
    </source>
</evidence>
<name>A0A157SWZ3_9BORD</name>
<feature type="chain" id="PRO_5007616636" evidence="1">
    <location>
        <begin position="30"/>
        <end position="210"/>
    </location>
</feature>
<dbReference type="EC" id="3.2.1.-" evidence="3"/>
<dbReference type="GO" id="GO:0016798">
    <property type="term" value="F:hydrolase activity, acting on glycosyl bonds"/>
    <property type="evidence" value="ECO:0007669"/>
    <property type="project" value="UniProtKB-KW"/>
</dbReference>
<dbReference type="EMBL" id="FKIF01000010">
    <property type="protein sequence ID" value="SAI74583.1"/>
    <property type="molecule type" value="Genomic_DNA"/>
</dbReference>
<dbReference type="AlphaFoldDB" id="A0A157SWZ3"/>
<evidence type="ECO:0000313" key="4">
    <source>
        <dbReference type="Proteomes" id="UP000076848"/>
    </source>
</evidence>
<dbReference type="SUPFAM" id="SSF53955">
    <property type="entry name" value="Lysozyme-like"/>
    <property type="match status" value="1"/>
</dbReference>
<gene>
    <name evidence="3" type="ORF">SAMEA3906486_05299</name>
</gene>
<dbReference type="Pfam" id="PF01464">
    <property type="entry name" value="SLT"/>
    <property type="match status" value="1"/>
</dbReference>
<evidence type="ECO:0000256" key="1">
    <source>
        <dbReference type="SAM" id="SignalP"/>
    </source>
</evidence>
<dbReference type="InterPro" id="IPR008258">
    <property type="entry name" value="Transglycosylase_SLT_dom_1"/>
</dbReference>
<dbReference type="OrthoDB" id="9815002at2"/>
<feature type="domain" description="Transglycosylase SLT" evidence="2">
    <location>
        <begin position="65"/>
        <end position="157"/>
    </location>
</feature>
<proteinExistence type="predicted"/>
<dbReference type="Proteomes" id="UP000076848">
    <property type="component" value="Unassembled WGS sequence"/>
</dbReference>
<protein>
    <submittedName>
        <fullName evidence="3">Lytic murein transglycosylase</fullName>
        <ecNumber evidence="3">3.2.1.-</ecNumber>
    </submittedName>
</protein>
<dbReference type="STRING" id="288768.SAMEA3906486_05299"/>
<evidence type="ECO:0000259" key="2">
    <source>
        <dbReference type="Pfam" id="PF01464"/>
    </source>
</evidence>
<dbReference type="Gene3D" id="1.10.530.10">
    <property type="match status" value="1"/>
</dbReference>
<dbReference type="InterPro" id="IPR023346">
    <property type="entry name" value="Lysozyme-like_dom_sf"/>
</dbReference>